<protein>
    <submittedName>
        <fullName evidence="1">Uncharacterized protein</fullName>
    </submittedName>
</protein>
<gene>
    <name evidence="1" type="ORF">CJ030_MR2G016801</name>
</gene>
<name>A0A6A1WF52_9ROSI</name>
<comment type="caution">
    <text evidence="1">The sequence shown here is derived from an EMBL/GenBank/DDBJ whole genome shotgun (WGS) entry which is preliminary data.</text>
</comment>
<dbReference type="AlphaFoldDB" id="A0A6A1WF52"/>
<dbReference type="PANTHER" id="PTHR46503">
    <property type="entry name" value="INTER-ALPHA-TRYPSIN INHIBITOR HEAVY CHAIN-LIKE PROTEIN"/>
    <property type="match status" value="1"/>
</dbReference>
<evidence type="ECO:0000313" key="1">
    <source>
        <dbReference type="EMBL" id="KAB1223483.1"/>
    </source>
</evidence>
<organism evidence="1 2">
    <name type="scientific">Morella rubra</name>
    <name type="common">Chinese bayberry</name>
    <dbReference type="NCBI Taxonomy" id="262757"/>
    <lineage>
        <taxon>Eukaryota</taxon>
        <taxon>Viridiplantae</taxon>
        <taxon>Streptophyta</taxon>
        <taxon>Embryophyta</taxon>
        <taxon>Tracheophyta</taxon>
        <taxon>Spermatophyta</taxon>
        <taxon>Magnoliopsida</taxon>
        <taxon>eudicotyledons</taxon>
        <taxon>Gunneridae</taxon>
        <taxon>Pentapetalae</taxon>
        <taxon>rosids</taxon>
        <taxon>fabids</taxon>
        <taxon>Fagales</taxon>
        <taxon>Myricaceae</taxon>
        <taxon>Morella</taxon>
    </lineage>
</organism>
<dbReference type="OrthoDB" id="1683460at2759"/>
<proteinExistence type="predicted"/>
<sequence>MAKAEEFVKSIDNRHKLAKRVYFGKDSAAVPPRLLLPMDKSSTTASDYLLPSALIVYVVIYNPTIVDNPNVPSYQSHVHELAADCLLDTAFFKVHRLWMVHCIMGCRS</sequence>
<keyword evidence="2" id="KW-1185">Reference proteome</keyword>
<dbReference type="EMBL" id="RXIC02000020">
    <property type="protein sequence ID" value="KAB1223483.1"/>
    <property type="molecule type" value="Genomic_DNA"/>
</dbReference>
<dbReference type="PANTHER" id="PTHR46503:SF1">
    <property type="entry name" value="INTER-ALPHA-TRYPSIN INHIBITOR HEAVY CHAIN-LIKE PROTEIN"/>
    <property type="match status" value="1"/>
</dbReference>
<accession>A0A6A1WF52</accession>
<evidence type="ECO:0000313" key="2">
    <source>
        <dbReference type="Proteomes" id="UP000516437"/>
    </source>
</evidence>
<dbReference type="Proteomes" id="UP000516437">
    <property type="component" value="Chromosome 2"/>
</dbReference>
<reference evidence="1 2" key="1">
    <citation type="journal article" date="2019" name="Plant Biotechnol. J.">
        <title>The red bayberry genome and genetic basis of sex determination.</title>
        <authorList>
            <person name="Jia H.M."/>
            <person name="Jia H.J."/>
            <person name="Cai Q.L."/>
            <person name="Wang Y."/>
            <person name="Zhao H.B."/>
            <person name="Yang W.F."/>
            <person name="Wang G.Y."/>
            <person name="Li Y.H."/>
            <person name="Zhan D.L."/>
            <person name="Shen Y.T."/>
            <person name="Niu Q.F."/>
            <person name="Chang L."/>
            <person name="Qiu J."/>
            <person name="Zhao L."/>
            <person name="Xie H.B."/>
            <person name="Fu W.Y."/>
            <person name="Jin J."/>
            <person name="Li X.W."/>
            <person name="Jiao Y."/>
            <person name="Zhou C.C."/>
            <person name="Tu T."/>
            <person name="Chai C.Y."/>
            <person name="Gao J.L."/>
            <person name="Fan L.J."/>
            <person name="van de Weg E."/>
            <person name="Wang J.Y."/>
            <person name="Gao Z.S."/>
        </authorList>
    </citation>
    <scope>NUCLEOTIDE SEQUENCE [LARGE SCALE GENOMIC DNA]</scope>
    <source>
        <tissue evidence="1">Leaves</tissue>
    </source>
</reference>